<sequence length="147" mass="15856">MDTPVVASKTSLKESDDNTSVATLRFAADSLKKASRRALDASNADRLYFAAASRLIRSSASSSLSIVQQVHAYPIIAVIGGALGLTTFSSIRYLSASPEVHFNKANRGNPVISEESAKGWNSHRNGIRTWSENKINQHQKAKGLQGL</sequence>
<dbReference type="InterPro" id="IPR010530">
    <property type="entry name" value="B12D"/>
</dbReference>
<evidence type="ECO:0000313" key="2">
    <source>
        <dbReference type="EMBL" id="RHY60456.1"/>
    </source>
</evidence>
<dbReference type="VEuPathDB" id="FungiDB:H257_16242"/>
<dbReference type="Proteomes" id="UP000283543">
    <property type="component" value="Unassembled WGS sequence"/>
</dbReference>
<proteinExistence type="predicted"/>
<reference evidence="3 6" key="1">
    <citation type="submission" date="2018-07" db="EMBL/GenBank/DDBJ databases">
        <title>Annotation of Aphanomyces astaci genome assembly.</title>
        <authorList>
            <person name="Studholme D.J."/>
        </authorList>
    </citation>
    <scope>NUCLEOTIDE SEQUENCE [LARGE SCALE GENOMIC DNA]</scope>
    <source>
        <strain evidence="3">Pc</strain>
    </source>
</reference>
<dbReference type="AlphaFoldDB" id="A0A397C2T1"/>
<dbReference type="EMBL" id="QUTB01004664">
    <property type="protein sequence ID" value="RHY60456.1"/>
    <property type="molecule type" value="Genomic_DNA"/>
</dbReference>
<organism evidence="1 4">
    <name type="scientific">Aphanomyces astaci</name>
    <name type="common">Crayfish plague agent</name>
    <dbReference type="NCBI Taxonomy" id="112090"/>
    <lineage>
        <taxon>Eukaryota</taxon>
        <taxon>Sar</taxon>
        <taxon>Stramenopiles</taxon>
        <taxon>Oomycota</taxon>
        <taxon>Saprolegniomycetes</taxon>
        <taxon>Saprolegniales</taxon>
        <taxon>Verrucalvaceae</taxon>
        <taxon>Aphanomyces</taxon>
    </lineage>
</organism>
<evidence type="ECO:0000313" key="3">
    <source>
        <dbReference type="EMBL" id="RQM24467.1"/>
    </source>
</evidence>
<reference evidence="4 5" key="2">
    <citation type="submission" date="2018-08" db="EMBL/GenBank/DDBJ databases">
        <title>Aphanomyces genome sequencing and annotation.</title>
        <authorList>
            <person name="Minardi D."/>
            <person name="Oidtmann B."/>
            <person name="Van Der Giezen M."/>
            <person name="Studholme D.J."/>
        </authorList>
    </citation>
    <scope>NUCLEOTIDE SEQUENCE [LARGE SCALE GENOMIC DNA]</scope>
    <source>
        <strain evidence="2 5">Si</strain>
        <strain evidence="1 4">Yx</strain>
    </source>
</reference>
<keyword evidence="6" id="KW-1185">Reference proteome</keyword>
<dbReference type="EMBL" id="QUTA01001183">
    <property type="protein sequence ID" value="RHY35745.1"/>
    <property type="molecule type" value="Genomic_DNA"/>
</dbReference>
<protein>
    <submittedName>
        <fullName evidence="1">Uncharacterized protein</fullName>
    </submittedName>
</protein>
<gene>
    <name evidence="3" type="ORF">B5M09_008837</name>
    <name evidence="1" type="ORF">DYB25_010007</name>
    <name evidence="2" type="ORF">DYB34_003097</name>
</gene>
<dbReference type="EMBL" id="MZMZ02002711">
    <property type="protein sequence ID" value="RQM24467.1"/>
    <property type="molecule type" value="Genomic_DNA"/>
</dbReference>
<comment type="caution">
    <text evidence="1">The sequence shown here is derived from an EMBL/GenBank/DDBJ whole genome shotgun (WGS) entry which is preliminary data.</text>
</comment>
<accession>A0A397C2T1</accession>
<evidence type="ECO:0000313" key="6">
    <source>
        <dbReference type="Proteomes" id="UP000284702"/>
    </source>
</evidence>
<name>A0A397C2T1_APHAT</name>
<dbReference type="Proteomes" id="UP000266239">
    <property type="component" value="Unassembled WGS sequence"/>
</dbReference>
<dbReference type="Proteomes" id="UP000284702">
    <property type="component" value="Unassembled WGS sequence"/>
</dbReference>
<evidence type="ECO:0000313" key="1">
    <source>
        <dbReference type="EMBL" id="RHY35745.1"/>
    </source>
</evidence>
<dbReference type="Pfam" id="PF06522">
    <property type="entry name" value="B12D"/>
    <property type="match status" value="1"/>
</dbReference>
<evidence type="ECO:0000313" key="4">
    <source>
        <dbReference type="Proteomes" id="UP000266239"/>
    </source>
</evidence>
<evidence type="ECO:0000313" key="5">
    <source>
        <dbReference type="Proteomes" id="UP000283543"/>
    </source>
</evidence>